<dbReference type="InterPro" id="IPR004634">
    <property type="entry name" value="Pept_S49_pIV"/>
</dbReference>
<evidence type="ECO:0000256" key="1">
    <source>
        <dbReference type="ARBA" id="ARBA00004370"/>
    </source>
</evidence>
<evidence type="ECO:0000256" key="3">
    <source>
        <dbReference type="ARBA" id="ARBA00022670"/>
    </source>
</evidence>
<evidence type="ECO:0000256" key="6">
    <source>
        <dbReference type="ARBA" id="ARBA00023136"/>
    </source>
</evidence>
<dbReference type="HOGENOM" id="CLU_008856_1_1_6"/>
<evidence type="ECO:0000313" key="10">
    <source>
        <dbReference type="EMBL" id="ABJ90643.1"/>
    </source>
</evidence>
<evidence type="ECO:0000256" key="8">
    <source>
        <dbReference type="SAM" id="Phobius"/>
    </source>
</evidence>
<dbReference type="Proteomes" id="UP000000669">
    <property type="component" value="Chromosome"/>
</dbReference>
<dbReference type="NCBIfam" id="TIGR00706">
    <property type="entry name" value="SppA_dom"/>
    <property type="match status" value="1"/>
</dbReference>
<keyword evidence="3 10" id="KW-0645">Protease</keyword>
<evidence type="ECO:0000259" key="9">
    <source>
        <dbReference type="Pfam" id="PF01343"/>
    </source>
</evidence>
<dbReference type="InterPro" id="IPR047217">
    <property type="entry name" value="S49_SppA_67K_type_N"/>
</dbReference>
<dbReference type="NCBIfam" id="TIGR00705">
    <property type="entry name" value="SppA_67K"/>
    <property type="match status" value="1"/>
</dbReference>
<dbReference type="GO" id="GO:0006465">
    <property type="term" value="P:signal peptide processing"/>
    <property type="evidence" value="ECO:0007669"/>
    <property type="project" value="InterPro"/>
</dbReference>
<keyword evidence="5" id="KW-0720">Serine protease</keyword>
<evidence type="ECO:0000256" key="4">
    <source>
        <dbReference type="ARBA" id="ARBA00022801"/>
    </source>
</evidence>
<gene>
    <name evidence="10" type="primary">sppA</name>
    <name evidence="10" type="ordered locus">BCc_171</name>
</gene>
<dbReference type="PANTHER" id="PTHR33209:SF1">
    <property type="entry name" value="PEPTIDASE S49 DOMAIN-CONTAINING PROTEIN"/>
    <property type="match status" value="1"/>
</dbReference>
<feature type="active site" description="Proton donor/acceptor" evidence="7">
    <location>
        <position position="210"/>
    </location>
</feature>
<dbReference type="AlphaFoldDB" id="Q057Q6"/>
<dbReference type="STRING" id="372461.BCc_171"/>
<evidence type="ECO:0000256" key="5">
    <source>
        <dbReference type="ARBA" id="ARBA00022825"/>
    </source>
</evidence>
<name>Q057Q6_BUCCC</name>
<reference evidence="10 11" key="1">
    <citation type="journal article" date="2006" name="Science">
        <title>A small microbial genome: the end of a long symbiotic relationship?</title>
        <authorList>
            <person name="Perez-Brocal V."/>
            <person name="Gil R."/>
            <person name="Ramos S."/>
            <person name="Lamelas A."/>
            <person name="Postigo M."/>
            <person name="Michelena J.M."/>
            <person name="Silva F.J."/>
            <person name="Moya A."/>
            <person name="Latorre A."/>
        </authorList>
    </citation>
    <scope>NUCLEOTIDE SEQUENCE [LARGE SCALE GENOMIC DNA]</scope>
    <source>
        <strain evidence="11">Cc</strain>
    </source>
</reference>
<dbReference type="InterPro" id="IPR047272">
    <property type="entry name" value="S49_SppA_C"/>
</dbReference>
<feature type="domain" description="Peptidase S49" evidence="9">
    <location>
        <begin position="142"/>
        <end position="287"/>
    </location>
</feature>
<dbReference type="eggNOG" id="COG0616">
    <property type="taxonomic scope" value="Bacteria"/>
</dbReference>
<dbReference type="InterPro" id="IPR029045">
    <property type="entry name" value="ClpP/crotonase-like_dom_sf"/>
</dbReference>
<dbReference type="EC" id="3.4.-.-" evidence="10"/>
<keyword evidence="4 10" id="KW-0378">Hydrolase</keyword>
<feature type="transmembrane region" description="Helical" evidence="8">
    <location>
        <begin position="21"/>
        <end position="43"/>
    </location>
</feature>
<dbReference type="InterPro" id="IPR002142">
    <property type="entry name" value="Peptidase_S49"/>
</dbReference>
<dbReference type="InterPro" id="IPR004635">
    <property type="entry name" value="Pept_S49_SppA"/>
</dbReference>
<accession>Q057Q6</accession>
<dbReference type="Gene3D" id="3.90.226.10">
    <property type="entry name" value="2-enoyl-CoA Hydratase, Chain A, domain 1"/>
    <property type="match status" value="3"/>
</dbReference>
<dbReference type="PANTHER" id="PTHR33209">
    <property type="entry name" value="PROTEASE 4"/>
    <property type="match status" value="1"/>
</dbReference>
<comment type="similarity">
    <text evidence="2">Belongs to the peptidase S49 family.</text>
</comment>
<keyword evidence="11" id="KW-1185">Reference proteome</keyword>
<keyword evidence="6 8" id="KW-0472">Membrane</keyword>
<dbReference type="KEGG" id="bcc:BCc_171"/>
<dbReference type="Gene3D" id="6.20.330.10">
    <property type="match status" value="1"/>
</dbReference>
<evidence type="ECO:0000313" key="11">
    <source>
        <dbReference type="Proteomes" id="UP000000669"/>
    </source>
</evidence>
<dbReference type="Pfam" id="PF01343">
    <property type="entry name" value="Peptidase_S49"/>
    <property type="match status" value="2"/>
</dbReference>
<feature type="active site" description="Nucleophile" evidence="7">
    <location>
        <position position="412"/>
    </location>
</feature>
<dbReference type="GO" id="GO:0016020">
    <property type="term" value="C:membrane"/>
    <property type="evidence" value="ECO:0007669"/>
    <property type="project" value="UniProtKB-SubCell"/>
</dbReference>
<sequence length="621" mass="72330">MKIFFLIILKIFKFISITYNLIKKIFLNIFILLFLSIFVLLIYEIKKKNIFFSKNNKSGILVIDLNQTLKEEPIRNISLYKHHNYFLNFFNWSNNSSVYEITKKIEQAKEDPKIKGIQLNFSDSFTSNQVILEYFGKKLYEFKQSNKPIISIGKNYSQSGYYLASFSNKIFLLPDGSVHINGIANTKIFLKKIIDTLKIHLHVFRIGKYKNAVESVLRNSPSKINKKIDQLIIRFKWKKYLQKIASNRNTVLTEICPNPNIFTKFFKKKNNNYTKYALYHNLVDKILKKNSIKKYLNNFFKNKDKNYNYNFININNYYINKKKITLNSNKIKVIISNGIIENNCKRSANLNIENLLNEIDEAKNDSSVKAVILRINSPGGTVKYSEIIRKKLLELHKCNKPLIISMGDVCASGGYWISTAGDYIIAHDTTLTGSIGIFAVIPTIEKILSTIGIKQYQIKTKYYEDFSIFHELSEQSKKSIGDNIIREYKKFITIVAQSRKLSYKKTHSISQGRVWTGYQAQKIGLVDEIGDLDHAIKKAAQLANIKNYCVIWSKLEKKSTANVTSNMNNSINIKQKNILNMLIKRFFINKNLFEQDNLYLFYKIIFSKKIFSLCLENFVFK</sequence>
<dbReference type="EMBL" id="CP000263">
    <property type="protein sequence ID" value="ABJ90643.1"/>
    <property type="molecule type" value="Genomic_DNA"/>
</dbReference>
<feature type="domain" description="Peptidase S49" evidence="9">
    <location>
        <begin position="397"/>
        <end position="546"/>
    </location>
</feature>
<dbReference type="PIRSF" id="PIRSF001217">
    <property type="entry name" value="Protease_4_SppA"/>
    <property type="match status" value="1"/>
</dbReference>
<evidence type="ECO:0000256" key="7">
    <source>
        <dbReference type="PIRSR" id="PIRSR001217-1"/>
    </source>
</evidence>
<dbReference type="CDD" id="cd07018">
    <property type="entry name" value="S49_SppA_67K_type"/>
    <property type="match status" value="1"/>
</dbReference>
<keyword evidence="8" id="KW-0812">Transmembrane</keyword>
<dbReference type="GO" id="GO:0008236">
    <property type="term" value="F:serine-type peptidase activity"/>
    <property type="evidence" value="ECO:0007669"/>
    <property type="project" value="UniProtKB-KW"/>
</dbReference>
<dbReference type="SUPFAM" id="SSF52096">
    <property type="entry name" value="ClpP/crotonase"/>
    <property type="match status" value="2"/>
</dbReference>
<protein>
    <submittedName>
        <fullName evidence="10">Protease IV, a signal peptide peptidase</fullName>
        <ecNumber evidence="10">3.4.-.-</ecNumber>
    </submittedName>
</protein>
<organism evidence="10 11">
    <name type="scientific">Buchnera aphidicola subsp. Cinara cedri (strain Cc)</name>
    <dbReference type="NCBI Taxonomy" id="372461"/>
    <lineage>
        <taxon>Bacteria</taxon>
        <taxon>Pseudomonadati</taxon>
        <taxon>Pseudomonadota</taxon>
        <taxon>Gammaproteobacteria</taxon>
        <taxon>Enterobacterales</taxon>
        <taxon>Erwiniaceae</taxon>
        <taxon>Buchnera</taxon>
    </lineage>
</organism>
<dbReference type="OrthoDB" id="9764363at2"/>
<keyword evidence="8" id="KW-1133">Transmembrane helix</keyword>
<proteinExistence type="inferred from homology"/>
<evidence type="ECO:0000256" key="2">
    <source>
        <dbReference type="ARBA" id="ARBA00008683"/>
    </source>
</evidence>
<dbReference type="CDD" id="cd07023">
    <property type="entry name" value="S49_Sppa_N_C"/>
    <property type="match status" value="1"/>
</dbReference>
<dbReference type="RefSeq" id="WP_011672562.1">
    <property type="nucleotide sequence ID" value="NC_008513.1"/>
</dbReference>
<comment type="subcellular location">
    <subcellularLocation>
        <location evidence="1">Membrane</location>
    </subcellularLocation>
</comment>